<feature type="region of interest" description="Disordered" evidence="1">
    <location>
        <begin position="1"/>
        <end position="62"/>
    </location>
</feature>
<evidence type="ECO:0000256" key="1">
    <source>
        <dbReference type="SAM" id="MobiDB-lite"/>
    </source>
</evidence>
<accession>A0A0M0JUQ9</accession>
<dbReference type="SUPFAM" id="SSF81606">
    <property type="entry name" value="PP2C-like"/>
    <property type="match status" value="1"/>
</dbReference>
<dbReference type="CDD" id="cd00143">
    <property type="entry name" value="PP2Cc"/>
    <property type="match status" value="1"/>
</dbReference>
<dbReference type="PROSITE" id="PS51746">
    <property type="entry name" value="PPM_2"/>
    <property type="match status" value="1"/>
</dbReference>
<feature type="domain" description="PPM-type phosphatase" evidence="2">
    <location>
        <begin position="184"/>
        <end position="524"/>
    </location>
</feature>
<dbReference type="InterPro" id="IPR036457">
    <property type="entry name" value="PPM-type-like_dom_sf"/>
</dbReference>
<dbReference type="PANTHER" id="PTHR47992">
    <property type="entry name" value="PROTEIN PHOSPHATASE"/>
    <property type="match status" value="1"/>
</dbReference>
<sequence length="576" mass="61669">MSVGPVHHVSSEMRRRSSPYARPQDRSFSIDVDASSNIDVDELPNDQPSCVTTRRTRSADWGGEQGQLHFRRSSPASLGPIDLRRSGVSDLISELAMIPDISLAPLPLLRSEPLREDDMDLSHEAAAQSLVGTDSEPPRESDRGSSTLMSPSYVHSPSCMPRSSTHSTHSKGEAIVQAALDRLEVGVHRDRGGLEVMEDEHSVVQRTSALALVGVYDGHCGREAAAYLRDHLLQSVEALLDEYSSKGADSYPLDSSSSSTRDEVAARHALISGFGMCEDALSAARTTAGATAVVLMLQSGGRALNVAWCGDCRAVLSRGGAAVVLTTDHTCQNEHERTRVRRAGAEISGGRLCGYLEVTRSFGGGLPAEHPAAAANLAVTSAVAAALDADPETLCDPGARRPRTESRSNTSVISSTLEDPCDADIVEETGAAEAAMSPCTAGWSKMAGLIAQPDVISEALRANDEFVILASDGLWDVLSPAEAVKAVRSELRSYDDASMAAERLVHLALQRRADDNITVAIVKLFTPRPEEDVARSFRRRSGMKLESSTGSIGRSPDSFLQLKRIDERFVRVVGGF</sequence>
<organism evidence="3 4">
    <name type="scientific">Chrysochromulina tobinii</name>
    <dbReference type="NCBI Taxonomy" id="1460289"/>
    <lineage>
        <taxon>Eukaryota</taxon>
        <taxon>Haptista</taxon>
        <taxon>Haptophyta</taxon>
        <taxon>Prymnesiophyceae</taxon>
        <taxon>Prymnesiales</taxon>
        <taxon>Chrysochromulinaceae</taxon>
        <taxon>Chrysochromulina</taxon>
    </lineage>
</organism>
<comment type="caution">
    <text evidence="3">The sequence shown here is derived from an EMBL/GenBank/DDBJ whole genome shotgun (WGS) entry which is preliminary data.</text>
</comment>
<keyword evidence="4" id="KW-1185">Reference proteome</keyword>
<dbReference type="Gene3D" id="3.60.40.10">
    <property type="entry name" value="PPM-type phosphatase domain"/>
    <property type="match status" value="1"/>
</dbReference>
<feature type="compositionally biased region" description="Polar residues" evidence="1">
    <location>
        <begin position="144"/>
        <end position="167"/>
    </location>
</feature>
<dbReference type="AlphaFoldDB" id="A0A0M0JUQ9"/>
<dbReference type="Pfam" id="PF00481">
    <property type="entry name" value="PP2C"/>
    <property type="match status" value="1"/>
</dbReference>
<evidence type="ECO:0000313" key="4">
    <source>
        <dbReference type="Proteomes" id="UP000037460"/>
    </source>
</evidence>
<gene>
    <name evidence="3" type="ORF">Ctob_011966</name>
</gene>
<reference evidence="4" key="1">
    <citation type="journal article" date="2015" name="PLoS Genet.">
        <title>Genome Sequence and Transcriptome Analyses of Chrysochromulina tobin: Metabolic Tools for Enhanced Algal Fitness in the Prominent Order Prymnesiales (Haptophyceae).</title>
        <authorList>
            <person name="Hovde B.T."/>
            <person name="Deodato C.R."/>
            <person name="Hunsperger H.M."/>
            <person name="Ryken S.A."/>
            <person name="Yost W."/>
            <person name="Jha R.K."/>
            <person name="Patterson J."/>
            <person name="Monnat R.J. Jr."/>
            <person name="Barlow S.B."/>
            <person name="Starkenburg S.R."/>
            <person name="Cattolico R.A."/>
        </authorList>
    </citation>
    <scope>NUCLEOTIDE SEQUENCE</scope>
    <source>
        <strain evidence="4">CCMP291</strain>
    </source>
</reference>
<dbReference type="InterPro" id="IPR015655">
    <property type="entry name" value="PP2C"/>
</dbReference>
<feature type="region of interest" description="Disordered" evidence="1">
    <location>
        <begin position="127"/>
        <end position="167"/>
    </location>
</feature>
<dbReference type="InterPro" id="IPR001932">
    <property type="entry name" value="PPM-type_phosphatase-like_dom"/>
</dbReference>
<dbReference type="OrthoDB" id="10264738at2759"/>
<proteinExistence type="predicted"/>
<evidence type="ECO:0000259" key="2">
    <source>
        <dbReference type="PROSITE" id="PS51746"/>
    </source>
</evidence>
<dbReference type="Proteomes" id="UP000037460">
    <property type="component" value="Unassembled WGS sequence"/>
</dbReference>
<evidence type="ECO:0000313" key="3">
    <source>
        <dbReference type="EMBL" id="KOO30265.1"/>
    </source>
</evidence>
<dbReference type="EMBL" id="JWZX01002255">
    <property type="protein sequence ID" value="KOO30265.1"/>
    <property type="molecule type" value="Genomic_DNA"/>
</dbReference>
<name>A0A0M0JUQ9_9EUKA</name>
<dbReference type="SMART" id="SM00332">
    <property type="entry name" value="PP2Cc"/>
    <property type="match status" value="1"/>
</dbReference>
<dbReference type="GO" id="GO:0004722">
    <property type="term" value="F:protein serine/threonine phosphatase activity"/>
    <property type="evidence" value="ECO:0007669"/>
    <property type="project" value="InterPro"/>
</dbReference>
<protein>
    <submittedName>
        <fullName evidence="3">Protein phosphatase</fullName>
    </submittedName>
</protein>
<feature type="region of interest" description="Disordered" evidence="1">
    <location>
        <begin position="395"/>
        <end position="414"/>
    </location>
</feature>